<comment type="caution">
    <text evidence="1">The sequence shown here is derived from an EMBL/GenBank/DDBJ whole genome shotgun (WGS) entry which is preliminary data.</text>
</comment>
<accession>T0JVW8</accession>
<dbReference type="HOGENOM" id="CLU_3431985_0_0_1"/>
<sequence length="17" mass="1808">MAIDVIAVTKADRQCCA</sequence>
<proteinExistence type="predicted"/>
<evidence type="ECO:0000313" key="2">
    <source>
        <dbReference type="Proteomes" id="UP000015530"/>
    </source>
</evidence>
<dbReference type="Proteomes" id="UP000015530">
    <property type="component" value="Unassembled WGS sequence"/>
</dbReference>
<organism evidence="1 2">
    <name type="scientific">Colletotrichum gloeosporioides (strain Cg-14)</name>
    <name type="common">Anthracnose fungus</name>
    <name type="synonym">Glomerella cingulata</name>
    <dbReference type="NCBI Taxonomy" id="1237896"/>
    <lineage>
        <taxon>Eukaryota</taxon>
        <taxon>Fungi</taxon>
        <taxon>Dikarya</taxon>
        <taxon>Ascomycota</taxon>
        <taxon>Pezizomycotina</taxon>
        <taxon>Sordariomycetes</taxon>
        <taxon>Hypocreomycetidae</taxon>
        <taxon>Glomerellales</taxon>
        <taxon>Glomerellaceae</taxon>
        <taxon>Colletotrichum</taxon>
        <taxon>Colletotrichum gloeosporioides species complex</taxon>
    </lineage>
</organism>
<dbReference type="AlphaFoldDB" id="T0JVW8"/>
<evidence type="ECO:0000313" key="1">
    <source>
        <dbReference type="EMBL" id="EQB47152.1"/>
    </source>
</evidence>
<gene>
    <name evidence="1" type="ORF">CGLO_13733</name>
</gene>
<dbReference type="EMBL" id="AMYD01003079">
    <property type="protein sequence ID" value="EQB47152.1"/>
    <property type="molecule type" value="Genomic_DNA"/>
</dbReference>
<reference evidence="2" key="1">
    <citation type="journal article" date="2013" name="Mol. Plant Microbe Interact.">
        <title>Global aspects of pacC regulation of pathogenicity genes in Colletotrichum gloeosporioides as revealed by transcriptome analysis.</title>
        <authorList>
            <person name="Alkan N."/>
            <person name="Meng X."/>
            <person name="Friedlander G."/>
            <person name="Reuveni E."/>
            <person name="Sukno S."/>
            <person name="Sherman A."/>
            <person name="Thon M."/>
            <person name="Fluhr R."/>
            <person name="Prusky D."/>
        </authorList>
    </citation>
    <scope>NUCLEOTIDE SEQUENCE [LARGE SCALE GENOMIC DNA]</scope>
    <source>
        <strain evidence="2">Cg-14</strain>
    </source>
</reference>
<name>T0JVW8_COLGC</name>
<protein>
    <submittedName>
        <fullName evidence="1">Uncharacterized protein</fullName>
    </submittedName>
</protein>